<sequence>MGPVGMQVLLAALVFGAAAWPGDDGFLYVSGGPGELSTTYKIERAGPPGAAVVEEGDSVSMHAVGRSADELAEPCLQRSANAHEVETLSPSLPAATLRRVRIVPRRNQIRAIDEGDDKFDIIMSSLQGMSVQVASSANDLSKVKSQMELTQMRCDQLTTHMTTMGNDIHSRFCQLEGEHSLACPSLQERMTFVERLVSEMDSTPTPHSSSDTPMDASVQDKIQAIEARIEQLSRPPSDARSSASDPSLATERSQENNAKLLMLGFPRRVLATTLRSVGEAARQQFAPTHTYQKITIKAFDLARKVALHFESASAASDFLTQFGSAGVLTHPDPLSSTPLSLRIRRDIDAKHRQLFLSMGKVRAAMPDLLRTRGYEVNSNGLGGCIYTLKQASDPIILAQLRTSEDGAKVEMELELDALREFGISQRADAFRGAASVQLRTPFRR</sequence>
<keyword evidence="2" id="KW-0732">Signal</keyword>
<evidence type="ECO:0000313" key="3">
    <source>
        <dbReference type="EMBL" id="CAK0880579.1"/>
    </source>
</evidence>
<dbReference type="Proteomes" id="UP001189429">
    <property type="component" value="Unassembled WGS sequence"/>
</dbReference>
<proteinExistence type="predicted"/>
<feature type="signal peptide" evidence="2">
    <location>
        <begin position="1"/>
        <end position="19"/>
    </location>
</feature>
<gene>
    <name evidence="3" type="ORF">PCOR1329_LOCUS63678</name>
</gene>
<organism evidence="3 4">
    <name type="scientific">Prorocentrum cordatum</name>
    <dbReference type="NCBI Taxonomy" id="2364126"/>
    <lineage>
        <taxon>Eukaryota</taxon>
        <taxon>Sar</taxon>
        <taxon>Alveolata</taxon>
        <taxon>Dinophyceae</taxon>
        <taxon>Prorocentrales</taxon>
        <taxon>Prorocentraceae</taxon>
        <taxon>Prorocentrum</taxon>
    </lineage>
</organism>
<dbReference type="EMBL" id="CAUYUJ010018092">
    <property type="protein sequence ID" value="CAK0880579.1"/>
    <property type="molecule type" value="Genomic_DNA"/>
</dbReference>
<name>A0ABN9W3D9_9DINO</name>
<reference evidence="3" key="1">
    <citation type="submission" date="2023-10" db="EMBL/GenBank/DDBJ databases">
        <authorList>
            <person name="Chen Y."/>
            <person name="Shah S."/>
            <person name="Dougan E. K."/>
            <person name="Thang M."/>
            <person name="Chan C."/>
        </authorList>
    </citation>
    <scope>NUCLEOTIDE SEQUENCE [LARGE SCALE GENOMIC DNA]</scope>
</reference>
<accession>A0ABN9W3D9</accession>
<protein>
    <submittedName>
        <fullName evidence="3">Uncharacterized protein</fullName>
    </submittedName>
</protein>
<evidence type="ECO:0000256" key="1">
    <source>
        <dbReference type="SAM" id="MobiDB-lite"/>
    </source>
</evidence>
<keyword evidence="4" id="KW-1185">Reference proteome</keyword>
<feature type="region of interest" description="Disordered" evidence="1">
    <location>
        <begin position="230"/>
        <end position="255"/>
    </location>
</feature>
<feature type="chain" id="PRO_5046335993" evidence="2">
    <location>
        <begin position="20"/>
        <end position="444"/>
    </location>
</feature>
<evidence type="ECO:0000256" key="2">
    <source>
        <dbReference type="SAM" id="SignalP"/>
    </source>
</evidence>
<comment type="caution">
    <text evidence="3">The sequence shown here is derived from an EMBL/GenBank/DDBJ whole genome shotgun (WGS) entry which is preliminary data.</text>
</comment>
<feature type="compositionally biased region" description="Low complexity" evidence="1">
    <location>
        <begin position="232"/>
        <end position="249"/>
    </location>
</feature>
<evidence type="ECO:0000313" key="4">
    <source>
        <dbReference type="Proteomes" id="UP001189429"/>
    </source>
</evidence>